<dbReference type="EMBL" id="CP045902">
    <property type="protein sequence ID" value="QQP38322.1"/>
    <property type="molecule type" value="Genomic_DNA"/>
</dbReference>
<dbReference type="AlphaFoldDB" id="A0A7T8JX13"/>
<name>A0A7T8JX13_CALRO</name>
<proteinExistence type="predicted"/>
<reference evidence="2" key="1">
    <citation type="submission" date="2021-01" db="EMBL/GenBank/DDBJ databases">
        <title>Caligus Genome Assembly.</title>
        <authorList>
            <person name="Gallardo-Escarate C."/>
        </authorList>
    </citation>
    <scope>NUCLEOTIDE SEQUENCE [LARGE SCALE GENOMIC DNA]</scope>
</reference>
<organism evidence="1 2">
    <name type="scientific">Caligus rogercresseyi</name>
    <name type="common">Sea louse</name>
    <dbReference type="NCBI Taxonomy" id="217165"/>
    <lineage>
        <taxon>Eukaryota</taxon>
        <taxon>Metazoa</taxon>
        <taxon>Ecdysozoa</taxon>
        <taxon>Arthropoda</taxon>
        <taxon>Crustacea</taxon>
        <taxon>Multicrustacea</taxon>
        <taxon>Hexanauplia</taxon>
        <taxon>Copepoda</taxon>
        <taxon>Siphonostomatoida</taxon>
        <taxon>Caligidae</taxon>
        <taxon>Caligus</taxon>
    </lineage>
</organism>
<evidence type="ECO:0000313" key="1">
    <source>
        <dbReference type="EMBL" id="QQP38322.1"/>
    </source>
</evidence>
<accession>A0A7T8JX13</accession>
<protein>
    <submittedName>
        <fullName evidence="1">Gammatubulin complex component 6like</fullName>
    </submittedName>
</protein>
<dbReference type="Proteomes" id="UP000595437">
    <property type="component" value="Chromosome 13"/>
</dbReference>
<dbReference type="OrthoDB" id="775571at2759"/>
<gene>
    <name evidence="1" type="ORF">FKW44_018869</name>
</gene>
<sequence length="55" mass="6517">MDDLEHKVKSLDELYEAHEKYLNKALFRFVLTYITTLLADVIPETPNMSIEKFDQ</sequence>
<evidence type="ECO:0000313" key="2">
    <source>
        <dbReference type="Proteomes" id="UP000595437"/>
    </source>
</evidence>
<keyword evidence="2" id="KW-1185">Reference proteome</keyword>